<evidence type="ECO:0000256" key="1">
    <source>
        <dbReference type="SAM" id="SignalP"/>
    </source>
</evidence>
<gene>
    <name evidence="2" type="ORF">GGQ74_000447</name>
</gene>
<dbReference type="PROSITE" id="PS51257">
    <property type="entry name" value="PROKAR_LIPOPROTEIN"/>
    <property type="match status" value="1"/>
</dbReference>
<keyword evidence="1" id="KW-0732">Signal</keyword>
<dbReference type="EMBL" id="JAATJA010000001">
    <property type="protein sequence ID" value="NJB66807.1"/>
    <property type="molecule type" value="Genomic_DNA"/>
</dbReference>
<dbReference type="RefSeq" id="WP_167939912.1">
    <property type="nucleotide sequence ID" value="NZ_JAATJA010000001.1"/>
</dbReference>
<accession>A0A846QID0</accession>
<feature type="chain" id="PRO_5032409189" description="Lipoprotein" evidence="1">
    <location>
        <begin position="28"/>
        <end position="140"/>
    </location>
</feature>
<evidence type="ECO:0008006" key="4">
    <source>
        <dbReference type="Google" id="ProtNLM"/>
    </source>
</evidence>
<organism evidence="2 3">
    <name type="scientific">Desulfobaculum xiamenense</name>
    <dbReference type="NCBI Taxonomy" id="995050"/>
    <lineage>
        <taxon>Bacteria</taxon>
        <taxon>Pseudomonadati</taxon>
        <taxon>Thermodesulfobacteriota</taxon>
        <taxon>Desulfovibrionia</taxon>
        <taxon>Desulfovibrionales</taxon>
        <taxon>Desulfovibrionaceae</taxon>
        <taxon>Desulfobaculum</taxon>
    </lineage>
</organism>
<keyword evidence="3" id="KW-1185">Reference proteome</keyword>
<sequence>MRTPRLVSCILAALACAVLLSGCGRKAWPEPRLSDDVFAFENATATLEKGCITVNADVTGKADKIARVYLELSSADCPGCPFTPDRRIEFTRASADLRITADKLTLSACGLGNEPLMWRITAENIHSAIRGTATAVQMVP</sequence>
<protein>
    <recommendedName>
        <fullName evidence="4">Lipoprotein</fullName>
    </recommendedName>
</protein>
<feature type="signal peptide" evidence="1">
    <location>
        <begin position="1"/>
        <end position="27"/>
    </location>
</feature>
<name>A0A846QID0_9BACT</name>
<evidence type="ECO:0000313" key="2">
    <source>
        <dbReference type="EMBL" id="NJB66807.1"/>
    </source>
</evidence>
<evidence type="ECO:0000313" key="3">
    <source>
        <dbReference type="Proteomes" id="UP000580856"/>
    </source>
</evidence>
<dbReference type="Proteomes" id="UP000580856">
    <property type="component" value="Unassembled WGS sequence"/>
</dbReference>
<proteinExistence type="predicted"/>
<dbReference type="AlphaFoldDB" id="A0A846QID0"/>
<reference evidence="2 3" key="1">
    <citation type="submission" date="2020-03" db="EMBL/GenBank/DDBJ databases">
        <title>Genomic Encyclopedia of Type Strains, Phase IV (KMG-IV): sequencing the most valuable type-strain genomes for metagenomic binning, comparative biology and taxonomic classification.</title>
        <authorList>
            <person name="Goeker M."/>
        </authorList>
    </citation>
    <scope>NUCLEOTIDE SEQUENCE [LARGE SCALE GENOMIC DNA]</scope>
    <source>
        <strain evidence="2 3">DSM 24233</strain>
    </source>
</reference>
<comment type="caution">
    <text evidence="2">The sequence shown here is derived from an EMBL/GenBank/DDBJ whole genome shotgun (WGS) entry which is preliminary data.</text>
</comment>